<accession>A0A3S2U7K2</accession>
<feature type="domain" description="LysM" evidence="2">
    <location>
        <begin position="293"/>
        <end position="337"/>
    </location>
</feature>
<dbReference type="PROSITE" id="PS51781">
    <property type="entry name" value="SH3B"/>
    <property type="match status" value="2"/>
</dbReference>
<reference evidence="3 4" key="1">
    <citation type="submission" date="2019-01" db="EMBL/GenBank/DDBJ databases">
        <title>Bacillus sp. M5HDSG1-1, whole genome shotgun sequence.</title>
        <authorList>
            <person name="Tuo L."/>
        </authorList>
    </citation>
    <scope>NUCLEOTIDE SEQUENCE [LARGE SCALE GENOMIC DNA]</scope>
    <source>
        <strain evidence="3 4">M5HDSG1-1</strain>
    </source>
</reference>
<dbReference type="InterPro" id="IPR018392">
    <property type="entry name" value="LysM"/>
</dbReference>
<proteinExistence type="predicted"/>
<evidence type="ECO:0000259" key="2">
    <source>
        <dbReference type="PROSITE" id="PS51782"/>
    </source>
</evidence>
<dbReference type="RefSeq" id="WP_127741146.1">
    <property type="nucleotide sequence ID" value="NZ_RZTZ01000013.1"/>
</dbReference>
<dbReference type="CDD" id="cd00118">
    <property type="entry name" value="LysM"/>
    <property type="match status" value="2"/>
</dbReference>
<dbReference type="PROSITE" id="PS51782">
    <property type="entry name" value="LYSM"/>
    <property type="match status" value="2"/>
</dbReference>
<dbReference type="PANTHER" id="PTHR34408:SF1">
    <property type="entry name" value="GLYCOSYL HYDROLASE FAMILY 19 DOMAIN-CONTAINING PROTEIN HI_1415"/>
    <property type="match status" value="1"/>
</dbReference>
<dbReference type="Proteomes" id="UP000288024">
    <property type="component" value="Unassembled WGS sequence"/>
</dbReference>
<evidence type="ECO:0000313" key="3">
    <source>
        <dbReference type="EMBL" id="RVT58358.1"/>
    </source>
</evidence>
<name>A0A3S2U7K2_9BACI</name>
<dbReference type="PANTHER" id="PTHR34408">
    <property type="entry name" value="FAMILY PROTEIN, PUTATIVE-RELATED"/>
    <property type="match status" value="1"/>
</dbReference>
<evidence type="ECO:0000259" key="1">
    <source>
        <dbReference type="PROSITE" id="PS51781"/>
    </source>
</evidence>
<dbReference type="Pfam" id="PF01476">
    <property type="entry name" value="LysM"/>
    <property type="match status" value="2"/>
</dbReference>
<dbReference type="SMART" id="SM00287">
    <property type="entry name" value="SH3b"/>
    <property type="match status" value="2"/>
</dbReference>
<feature type="domain" description="SH3b" evidence="1">
    <location>
        <begin position="145"/>
        <end position="207"/>
    </location>
</feature>
<dbReference type="Gene3D" id="3.10.350.10">
    <property type="entry name" value="LysM domain"/>
    <property type="match status" value="2"/>
</dbReference>
<gene>
    <name evidence="3" type="ORF">EM808_22870</name>
</gene>
<comment type="caution">
    <text evidence="3">The sequence shown here is derived from an EMBL/GenBank/DDBJ whole genome shotgun (WGS) entry which is preliminary data.</text>
</comment>
<dbReference type="SUPFAM" id="SSF54106">
    <property type="entry name" value="LysM domain"/>
    <property type="match status" value="2"/>
</dbReference>
<dbReference type="InterPro" id="IPR052354">
    <property type="entry name" value="Cell_Wall_Dynamics_Protein"/>
</dbReference>
<dbReference type="EMBL" id="RZTZ01000013">
    <property type="protein sequence ID" value="RVT58358.1"/>
    <property type="molecule type" value="Genomic_DNA"/>
</dbReference>
<keyword evidence="4" id="KW-1185">Reference proteome</keyword>
<dbReference type="SMART" id="SM00257">
    <property type="entry name" value="LysM"/>
    <property type="match status" value="2"/>
</dbReference>
<dbReference type="AlphaFoldDB" id="A0A3S2U7K2"/>
<dbReference type="InterPro" id="IPR036779">
    <property type="entry name" value="LysM_dom_sf"/>
</dbReference>
<feature type="domain" description="LysM" evidence="2">
    <location>
        <begin position="103"/>
        <end position="148"/>
    </location>
</feature>
<feature type="domain" description="SH3b" evidence="1">
    <location>
        <begin position="216"/>
        <end position="278"/>
    </location>
</feature>
<sequence>MTSLVGTDGELKVLRKEKHMTKPVYTTRMEKRELEKNLSSLDIRDAWNIRSVLEGIKASFMEHVASIRKLVQESPAKRLVVTGIFTILFSLGASTASACIQEYTYEVKKNETVSEIAKQHGVTAEAILTVNGNVSNGDKILLPKVQDKKVTATVLNIRSKATTDSSIIGKKKQGEIVKVSFTKNGWAGILIDGRLAYVSADYLTEVKATADSVSKSVTKYVTADTLRVRSNPSTKAAVIGSYKEGAKVTVKSEEKGWAQIEYKGKKAYISSAYLTKTAPSSEPSKTVTKTDSKTYTIKKGDTFYKISKSYGISVSLLQEANPKVDATKLRIGQVINIPAITASDSLIKVEATIGGISPDGTVRFITTDGITYAAKAGTDGILNSLYDKQGKKLTLTVKAKRGEQMVITAIK</sequence>
<dbReference type="Pfam" id="PF08239">
    <property type="entry name" value="SH3_3"/>
    <property type="match status" value="2"/>
</dbReference>
<protein>
    <submittedName>
        <fullName evidence="3">LysM peptidoglycan-binding domain-containing protein</fullName>
    </submittedName>
</protein>
<dbReference type="Gene3D" id="2.30.30.40">
    <property type="entry name" value="SH3 Domains"/>
    <property type="match status" value="2"/>
</dbReference>
<organism evidence="3 4">
    <name type="scientific">Niallia taxi</name>
    <dbReference type="NCBI Taxonomy" id="2499688"/>
    <lineage>
        <taxon>Bacteria</taxon>
        <taxon>Bacillati</taxon>
        <taxon>Bacillota</taxon>
        <taxon>Bacilli</taxon>
        <taxon>Bacillales</taxon>
        <taxon>Bacillaceae</taxon>
        <taxon>Niallia</taxon>
    </lineage>
</organism>
<evidence type="ECO:0000313" key="4">
    <source>
        <dbReference type="Proteomes" id="UP000288024"/>
    </source>
</evidence>
<dbReference type="InterPro" id="IPR003646">
    <property type="entry name" value="SH3-like_bac-type"/>
</dbReference>